<dbReference type="STRING" id="667014.Thein_0491"/>
<dbReference type="PANTHER" id="PTHR42696">
    <property type="entry name" value="ASPARTATE AMMONIA-LYASE"/>
    <property type="match status" value="1"/>
</dbReference>
<dbReference type="NCBIfam" id="NF008909">
    <property type="entry name" value="PRK12273.1"/>
    <property type="match status" value="1"/>
</dbReference>
<dbReference type="GO" id="GO:0005829">
    <property type="term" value="C:cytosol"/>
    <property type="evidence" value="ECO:0007669"/>
    <property type="project" value="TreeGrafter"/>
</dbReference>
<sequence>MKKYRLERDLLGEREVPAEAYWGIHSLRAMENFPLSPYRIHPRLIQALAMVKKACARANLELGYLSEKIGKAIISACDEIISGNLHQEIVVDPLQGGAGTSANMNLNEVIANRAIELLGGQKGDYHLVHPLDHVNLHQSTNDVYPTAIKVAAIFLLRELEEVIAKLQATFQEKEKEFARVVKIGRTQLQDAVPMTLGAEFSAYAEALARDRWRVFKCEERLRVVNLGGTAIGTGLCAPRKYIFLVIEKLREETGLGLARAENMVDATQNMDPFVEVSGILKAHAVNLFKIASDLRLLSSGPLAGLKEIKLPEVQAGSSIMPGKVNPVICEAVNQVAIKVMANDFIITQVCQNGQLELNAFLPLLAHALLESLTLLINADRIFRDKCVLEVKANEGMCYYYAHHSWATVTALVPYIGYEAATEVAKEVKETGKSVREIVLAKGLMDEEKLDWVLSPEAMTSLGYKD</sequence>
<dbReference type="EMBL" id="CP002683">
    <property type="protein sequence ID" value="AEH44373.1"/>
    <property type="molecule type" value="Genomic_DNA"/>
</dbReference>
<proteinExistence type="predicted"/>
<dbReference type="Pfam" id="PF10415">
    <property type="entry name" value="FumaraseC_C"/>
    <property type="match status" value="1"/>
</dbReference>
<dbReference type="GO" id="GO:0006531">
    <property type="term" value="P:aspartate metabolic process"/>
    <property type="evidence" value="ECO:0007669"/>
    <property type="project" value="TreeGrafter"/>
</dbReference>
<gene>
    <name evidence="4" type="ordered locus">Thein_0491</name>
</gene>
<dbReference type="InterPro" id="IPR022761">
    <property type="entry name" value="Fumarate_lyase_N"/>
</dbReference>
<dbReference type="CDD" id="cd01357">
    <property type="entry name" value="Aspartase"/>
    <property type="match status" value="1"/>
</dbReference>
<dbReference type="KEGG" id="tid:Thein_0491"/>
<evidence type="ECO:0000256" key="1">
    <source>
        <dbReference type="ARBA" id="ARBA00023239"/>
    </source>
</evidence>
<dbReference type="InParanoid" id="F8AB07"/>
<evidence type="ECO:0000259" key="3">
    <source>
        <dbReference type="Pfam" id="PF10415"/>
    </source>
</evidence>
<accession>F8AB07</accession>
<feature type="domain" description="Fumarase C C-terminal" evidence="3">
    <location>
        <begin position="408"/>
        <end position="459"/>
    </location>
</feature>
<dbReference type="Pfam" id="PF00206">
    <property type="entry name" value="Lyase_1"/>
    <property type="match status" value="1"/>
</dbReference>
<evidence type="ECO:0000313" key="5">
    <source>
        <dbReference type="Proteomes" id="UP000006793"/>
    </source>
</evidence>
<dbReference type="FunFam" id="1.10.40.30:FF:000002">
    <property type="entry name" value="Fumarate hydratase class II"/>
    <property type="match status" value="1"/>
</dbReference>
<dbReference type="Gene3D" id="1.10.275.10">
    <property type="entry name" value="Fumarase/aspartase (N-terminal domain)"/>
    <property type="match status" value="1"/>
</dbReference>
<dbReference type="OrthoDB" id="9802809at2"/>
<keyword evidence="1 4" id="KW-0456">Lyase</keyword>
<dbReference type="PaxDb" id="667014-Thein_0491"/>
<protein>
    <submittedName>
        <fullName evidence="4">Fumarate lyase</fullName>
    </submittedName>
</protein>
<dbReference type="AlphaFoldDB" id="F8AB07"/>
<dbReference type="Proteomes" id="UP000006793">
    <property type="component" value="Chromosome"/>
</dbReference>
<organism evidence="4 5">
    <name type="scientific">Thermodesulfatator indicus (strain DSM 15286 / JCM 11887 / CIR29812)</name>
    <dbReference type="NCBI Taxonomy" id="667014"/>
    <lineage>
        <taxon>Bacteria</taxon>
        <taxon>Pseudomonadati</taxon>
        <taxon>Thermodesulfobacteriota</taxon>
        <taxon>Thermodesulfobacteria</taxon>
        <taxon>Thermodesulfobacteriales</taxon>
        <taxon>Thermodesulfatatoraceae</taxon>
        <taxon>Thermodesulfatator</taxon>
    </lineage>
</organism>
<reference evidence="5" key="1">
    <citation type="submission" date="2011-04" db="EMBL/GenBank/DDBJ databases">
        <title>The complete genome of Thermodesulfatator indicus DSM 15286.</title>
        <authorList>
            <person name="Lucas S."/>
            <person name="Copeland A."/>
            <person name="Lapidus A."/>
            <person name="Bruce D."/>
            <person name="Goodwin L."/>
            <person name="Pitluck S."/>
            <person name="Peters L."/>
            <person name="Kyrpides N."/>
            <person name="Mavromatis K."/>
            <person name="Pagani I."/>
            <person name="Ivanova N."/>
            <person name="Saunders L."/>
            <person name="Detter J.C."/>
            <person name="Tapia R."/>
            <person name="Han C."/>
            <person name="Land M."/>
            <person name="Hauser L."/>
            <person name="Markowitz V."/>
            <person name="Cheng J.-F."/>
            <person name="Hugenholtz P."/>
            <person name="Woyke T."/>
            <person name="Wu D."/>
            <person name="Spring S."/>
            <person name="Schroeder M."/>
            <person name="Brambilla E."/>
            <person name="Klenk H.-P."/>
            <person name="Eisen J.A."/>
        </authorList>
    </citation>
    <scope>NUCLEOTIDE SEQUENCE [LARGE SCALE GENOMIC DNA]</scope>
    <source>
        <strain evidence="5">DSM 15286 / JCM 11887 / CIR29812</strain>
    </source>
</reference>
<dbReference type="PROSITE" id="PS00163">
    <property type="entry name" value="FUMARATE_LYASES"/>
    <property type="match status" value="1"/>
</dbReference>
<dbReference type="FunCoup" id="F8AB07">
    <property type="interactions" value="114"/>
</dbReference>
<dbReference type="Gene3D" id="1.20.200.10">
    <property type="entry name" value="Fumarase/aspartase (Central domain)"/>
    <property type="match status" value="1"/>
</dbReference>
<dbReference type="eggNOG" id="COG1027">
    <property type="taxonomic scope" value="Bacteria"/>
</dbReference>
<dbReference type="InterPro" id="IPR020557">
    <property type="entry name" value="Fumarate_lyase_CS"/>
</dbReference>
<dbReference type="FunFam" id="1.10.275.10:FF:000001">
    <property type="entry name" value="Fumarate hydratase, mitochondrial"/>
    <property type="match status" value="1"/>
</dbReference>
<dbReference type="PANTHER" id="PTHR42696:SF2">
    <property type="entry name" value="ASPARTATE AMMONIA-LYASE"/>
    <property type="match status" value="1"/>
</dbReference>
<dbReference type="InterPro" id="IPR000362">
    <property type="entry name" value="Fumarate_lyase_fam"/>
</dbReference>
<dbReference type="InterPro" id="IPR024083">
    <property type="entry name" value="Fumarase/histidase_N"/>
</dbReference>
<dbReference type="RefSeq" id="WP_013907118.1">
    <property type="nucleotide sequence ID" value="NC_015681.1"/>
</dbReference>
<evidence type="ECO:0000313" key="4">
    <source>
        <dbReference type="EMBL" id="AEH44373.1"/>
    </source>
</evidence>
<dbReference type="InterPro" id="IPR051546">
    <property type="entry name" value="Aspartate_Ammonia-Lyase"/>
</dbReference>
<dbReference type="PRINTS" id="PR00149">
    <property type="entry name" value="FUMRATELYASE"/>
</dbReference>
<dbReference type="InterPro" id="IPR008948">
    <property type="entry name" value="L-Aspartase-like"/>
</dbReference>
<dbReference type="HOGENOM" id="CLU_021594_4_1_0"/>
<evidence type="ECO:0000259" key="2">
    <source>
        <dbReference type="Pfam" id="PF00206"/>
    </source>
</evidence>
<dbReference type="GO" id="GO:0006099">
    <property type="term" value="P:tricarboxylic acid cycle"/>
    <property type="evidence" value="ECO:0007669"/>
    <property type="project" value="InterPro"/>
</dbReference>
<feature type="domain" description="Fumarate lyase N-terminal" evidence="2">
    <location>
        <begin position="12"/>
        <end position="340"/>
    </location>
</feature>
<dbReference type="Gene3D" id="1.10.40.30">
    <property type="entry name" value="Fumarase/aspartase (C-terminal domain)"/>
    <property type="match status" value="1"/>
</dbReference>
<reference evidence="4 5" key="2">
    <citation type="journal article" date="2012" name="Stand. Genomic Sci.">
        <title>Complete genome sequence of the thermophilic sulfate-reducing ocean bacterium Thermodesulfatator indicus type strain (CIR29812(T)).</title>
        <authorList>
            <person name="Anderson I."/>
            <person name="Saunders E."/>
            <person name="Lapidus A."/>
            <person name="Nolan M."/>
            <person name="Lucas S."/>
            <person name="Tice H."/>
            <person name="Del Rio T.G."/>
            <person name="Cheng J.F."/>
            <person name="Han C."/>
            <person name="Tapia R."/>
            <person name="Goodwin L.A."/>
            <person name="Pitluck S."/>
            <person name="Liolios K."/>
            <person name="Mavromatis K."/>
            <person name="Pagani I."/>
            <person name="Ivanova N."/>
            <person name="Mikhailova N."/>
            <person name="Pati A."/>
            <person name="Chen A."/>
            <person name="Palaniappan K."/>
            <person name="Land M."/>
            <person name="Hauser L."/>
            <person name="Jeffries C.D."/>
            <person name="Chang Y.J."/>
            <person name="Brambilla E.M."/>
            <person name="Rohde M."/>
            <person name="Spring S."/>
            <person name="Goker M."/>
            <person name="Detter J.C."/>
            <person name="Woyke T."/>
            <person name="Bristow J."/>
            <person name="Eisen J.A."/>
            <person name="Markowitz V."/>
            <person name="Hugenholtz P."/>
            <person name="Kyrpides N.C."/>
            <person name="Klenk H.P."/>
        </authorList>
    </citation>
    <scope>NUCLEOTIDE SEQUENCE [LARGE SCALE GENOMIC DNA]</scope>
    <source>
        <strain evidence="5">DSM 15286 / JCM 11887 / CIR29812</strain>
    </source>
</reference>
<name>F8AB07_THEID</name>
<dbReference type="PATRIC" id="fig|667014.3.peg.510"/>
<keyword evidence="5" id="KW-1185">Reference proteome</keyword>
<dbReference type="InterPro" id="IPR018951">
    <property type="entry name" value="Fumarase_C_C"/>
</dbReference>
<dbReference type="FunFam" id="1.20.200.10:FF:000001">
    <property type="entry name" value="Fumarate hydratase, mitochondrial"/>
    <property type="match status" value="1"/>
</dbReference>
<dbReference type="GO" id="GO:0008797">
    <property type="term" value="F:aspartate ammonia-lyase activity"/>
    <property type="evidence" value="ECO:0007669"/>
    <property type="project" value="TreeGrafter"/>
</dbReference>
<dbReference type="SUPFAM" id="SSF48557">
    <property type="entry name" value="L-aspartase-like"/>
    <property type="match status" value="1"/>
</dbReference>